<keyword evidence="1" id="KW-0732">Signal</keyword>
<feature type="chain" id="PRO_5013245288" description="Extracellular membrane protein CFEM domain-containing protein" evidence="1">
    <location>
        <begin position="20"/>
        <end position="98"/>
    </location>
</feature>
<accession>A0A1L9TNB8</accession>
<keyword evidence="3" id="KW-1185">Reference proteome</keyword>
<feature type="signal peptide" evidence="1">
    <location>
        <begin position="1"/>
        <end position="19"/>
    </location>
</feature>
<dbReference type="Proteomes" id="UP000184356">
    <property type="component" value="Unassembled WGS sequence"/>
</dbReference>
<organism evidence="2 3">
    <name type="scientific">Aspergillus sydowii CBS 593.65</name>
    <dbReference type="NCBI Taxonomy" id="1036612"/>
    <lineage>
        <taxon>Eukaryota</taxon>
        <taxon>Fungi</taxon>
        <taxon>Dikarya</taxon>
        <taxon>Ascomycota</taxon>
        <taxon>Pezizomycotina</taxon>
        <taxon>Eurotiomycetes</taxon>
        <taxon>Eurotiomycetidae</taxon>
        <taxon>Eurotiales</taxon>
        <taxon>Aspergillaceae</taxon>
        <taxon>Aspergillus</taxon>
        <taxon>Aspergillus subgen. Nidulantes</taxon>
    </lineage>
</organism>
<sequence>MKLTILLLPLAVAAQTVDLQQRTQLLNHVQCLSDCSPTLKTLEGGDPSYLCNNLLQLDREFMECAGRCGVEGQLRKFSIHGSRLSGLSSILLKLFKKE</sequence>
<proteinExistence type="predicted"/>
<evidence type="ECO:0000313" key="3">
    <source>
        <dbReference type="Proteomes" id="UP000184356"/>
    </source>
</evidence>
<protein>
    <recommendedName>
        <fullName evidence="4">Extracellular membrane protein CFEM domain-containing protein</fullName>
    </recommendedName>
</protein>
<evidence type="ECO:0000313" key="2">
    <source>
        <dbReference type="EMBL" id="OJJ60949.1"/>
    </source>
</evidence>
<name>A0A1L9TNB8_9EURO</name>
<evidence type="ECO:0008006" key="4">
    <source>
        <dbReference type="Google" id="ProtNLM"/>
    </source>
</evidence>
<reference evidence="3" key="1">
    <citation type="journal article" date="2017" name="Genome Biol.">
        <title>Comparative genomics reveals high biological diversity and specific adaptations in the industrially and medically important fungal genus Aspergillus.</title>
        <authorList>
            <person name="de Vries R.P."/>
            <person name="Riley R."/>
            <person name="Wiebenga A."/>
            <person name="Aguilar-Osorio G."/>
            <person name="Amillis S."/>
            <person name="Uchima C.A."/>
            <person name="Anderluh G."/>
            <person name="Asadollahi M."/>
            <person name="Askin M."/>
            <person name="Barry K."/>
            <person name="Battaglia E."/>
            <person name="Bayram O."/>
            <person name="Benocci T."/>
            <person name="Braus-Stromeyer S.A."/>
            <person name="Caldana C."/>
            <person name="Canovas D."/>
            <person name="Cerqueira G.C."/>
            <person name="Chen F."/>
            <person name="Chen W."/>
            <person name="Choi C."/>
            <person name="Clum A."/>
            <person name="Dos Santos R.A."/>
            <person name="Damasio A.R."/>
            <person name="Diallinas G."/>
            <person name="Emri T."/>
            <person name="Fekete E."/>
            <person name="Flipphi M."/>
            <person name="Freyberg S."/>
            <person name="Gallo A."/>
            <person name="Gournas C."/>
            <person name="Habgood R."/>
            <person name="Hainaut M."/>
            <person name="Harispe M.L."/>
            <person name="Henrissat B."/>
            <person name="Hilden K.S."/>
            <person name="Hope R."/>
            <person name="Hossain A."/>
            <person name="Karabika E."/>
            <person name="Karaffa L."/>
            <person name="Karanyi Z."/>
            <person name="Krasevec N."/>
            <person name="Kuo A."/>
            <person name="Kusch H."/>
            <person name="LaButti K."/>
            <person name="Lagendijk E.L."/>
            <person name="Lapidus A."/>
            <person name="Levasseur A."/>
            <person name="Lindquist E."/>
            <person name="Lipzen A."/>
            <person name="Logrieco A.F."/>
            <person name="MacCabe A."/>
            <person name="Maekelae M.R."/>
            <person name="Malavazi I."/>
            <person name="Melin P."/>
            <person name="Meyer V."/>
            <person name="Mielnichuk N."/>
            <person name="Miskei M."/>
            <person name="Molnar A.P."/>
            <person name="Mule G."/>
            <person name="Ngan C.Y."/>
            <person name="Orejas M."/>
            <person name="Orosz E."/>
            <person name="Ouedraogo J.P."/>
            <person name="Overkamp K.M."/>
            <person name="Park H.-S."/>
            <person name="Perrone G."/>
            <person name="Piumi F."/>
            <person name="Punt P.J."/>
            <person name="Ram A.F."/>
            <person name="Ramon A."/>
            <person name="Rauscher S."/>
            <person name="Record E."/>
            <person name="Riano-Pachon D.M."/>
            <person name="Robert V."/>
            <person name="Roehrig J."/>
            <person name="Ruller R."/>
            <person name="Salamov A."/>
            <person name="Salih N.S."/>
            <person name="Samson R.A."/>
            <person name="Sandor E."/>
            <person name="Sanguinetti M."/>
            <person name="Schuetze T."/>
            <person name="Sepcic K."/>
            <person name="Shelest E."/>
            <person name="Sherlock G."/>
            <person name="Sophianopoulou V."/>
            <person name="Squina F.M."/>
            <person name="Sun H."/>
            <person name="Susca A."/>
            <person name="Todd R.B."/>
            <person name="Tsang A."/>
            <person name="Unkles S.E."/>
            <person name="van de Wiele N."/>
            <person name="van Rossen-Uffink D."/>
            <person name="Oliveira J.V."/>
            <person name="Vesth T.C."/>
            <person name="Visser J."/>
            <person name="Yu J.-H."/>
            <person name="Zhou M."/>
            <person name="Andersen M.R."/>
            <person name="Archer D.B."/>
            <person name="Baker S.E."/>
            <person name="Benoit I."/>
            <person name="Brakhage A.A."/>
            <person name="Braus G.H."/>
            <person name="Fischer R."/>
            <person name="Frisvad J.C."/>
            <person name="Goldman G.H."/>
            <person name="Houbraken J."/>
            <person name="Oakley B."/>
            <person name="Pocsi I."/>
            <person name="Scazzocchio C."/>
            <person name="Seiboth B."/>
            <person name="vanKuyk P.A."/>
            <person name="Wortman J."/>
            <person name="Dyer P.S."/>
            <person name="Grigoriev I.V."/>
        </authorList>
    </citation>
    <scope>NUCLEOTIDE SEQUENCE [LARGE SCALE GENOMIC DNA]</scope>
    <source>
        <strain evidence="3">CBS 593.65</strain>
    </source>
</reference>
<dbReference type="AlphaFoldDB" id="A0A1L9TNB8"/>
<dbReference type="VEuPathDB" id="FungiDB:ASPSYDRAFT_42774"/>
<dbReference type="GeneID" id="63762596"/>
<dbReference type="RefSeq" id="XP_040704755.1">
    <property type="nucleotide sequence ID" value="XM_040846523.1"/>
</dbReference>
<dbReference type="EMBL" id="KV878584">
    <property type="protein sequence ID" value="OJJ60949.1"/>
    <property type="molecule type" value="Genomic_DNA"/>
</dbReference>
<evidence type="ECO:0000256" key="1">
    <source>
        <dbReference type="SAM" id="SignalP"/>
    </source>
</evidence>
<gene>
    <name evidence="2" type="ORF">ASPSYDRAFT_42774</name>
</gene>